<dbReference type="OrthoDB" id="2963168at2759"/>
<dbReference type="InterPro" id="IPR043129">
    <property type="entry name" value="ATPase_NBD"/>
</dbReference>
<dbReference type="CDD" id="cd10229">
    <property type="entry name" value="ASKHA_NBD_HSP70_HSPA12"/>
    <property type="match status" value="1"/>
</dbReference>
<organism evidence="1 2">
    <name type="scientific">Jimgerdemannia flammicorona</name>
    <dbReference type="NCBI Taxonomy" id="994334"/>
    <lineage>
        <taxon>Eukaryota</taxon>
        <taxon>Fungi</taxon>
        <taxon>Fungi incertae sedis</taxon>
        <taxon>Mucoromycota</taxon>
        <taxon>Mucoromycotina</taxon>
        <taxon>Endogonomycetes</taxon>
        <taxon>Endogonales</taxon>
        <taxon>Endogonaceae</taxon>
        <taxon>Jimgerdemannia</taxon>
    </lineage>
</organism>
<evidence type="ECO:0008006" key="3">
    <source>
        <dbReference type="Google" id="ProtNLM"/>
    </source>
</evidence>
<name>A0A433A0Q1_9FUNG</name>
<dbReference type="PANTHER" id="PTHR14187:SF5">
    <property type="entry name" value="HEAT SHOCK 70 KDA PROTEIN 12A"/>
    <property type="match status" value="1"/>
</dbReference>
<dbReference type="PANTHER" id="PTHR14187">
    <property type="entry name" value="ALPHA KINASE/ELONGATION FACTOR 2 KINASE"/>
    <property type="match status" value="1"/>
</dbReference>
<dbReference type="Gene3D" id="3.30.420.40">
    <property type="match status" value="1"/>
</dbReference>
<sequence length="673" mass="74649">MNYYLFAKFGYITELIKDYTQEQTYNGTRNIKVYIWNGGILDCITLLCSEITVTEFLWNALHQAVVGIPDMRKSPFMSNPEKNIFSQYSAPTTAKCVAAIDFGTSGTGFAYAFPPSNGEIDPKSDIFQNGEWPDGTTGKTKTALLLDDENKFVAFGRSAQMMYKPLALKEKGKFFQFFKMDLYTQEIDGELQIKAQDGKSLPVKIVFAESLKFIRNCKLLSCPTPLAFQKLKLFLHIAVKFCMTGNSARIPAVLLKQIRSTSYRIAPDEIKWVLTVPTIWGDAAKQIMSEAANMAGLGTDGGHDLLLALEAEAASLWCLKSGNIRMNDGNQYMVVDAGGGTVDVLSLFVLFGYGRFATACEDAVLSKRSCSITSILVAPANGGSWGSSTIDQRVFKLLEDIFGKDRFEATKKDINGYIKLQEDVESSKCRFDGNTDVILVLPNVLTGVLGIDHYPTANSAVEAYSEATKIDFVIKGSNLLIPAKYFREQLMGPIIKITVQHVSTIIKKCDQVRHVILVGNFANCTMLQEEIQLAVSSKDIKVIIPNCPGEAVMKGAVLFGINPGVVVERVSRFTYGVNLSKPFDQALHPQEKLKLTKDGRAYCVGVFDTLVRAGQPLVLGYTVERTYEAMENDQKQITFRIYSSPRPDPKFIDDFKAKEIGTVTIRVSQQREM</sequence>
<accession>A0A433A0Q1</accession>
<dbReference type="SUPFAM" id="SSF53067">
    <property type="entry name" value="Actin-like ATPase domain"/>
    <property type="match status" value="2"/>
</dbReference>
<dbReference type="AlphaFoldDB" id="A0A433A0Q1"/>
<evidence type="ECO:0000313" key="1">
    <source>
        <dbReference type="EMBL" id="RUO96322.1"/>
    </source>
</evidence>
<keyword evidence="2" id="KW-1185">Reference proteome</keyword>
<proteinExistence type="predicted"/>
<evidence type="ECO:0000313" key="2">
    <source>
        <dbReference type="Proteomes" id="UP000268093"/>
    </source>
</evidence>
<protein>
    <recommendedName>
        <fullName evidence="3">Heat shock protein 70 family</fullName>
    </recommendedName>
</protein>
<reference evidence="1 2" key="1">
    <citation type="journal article" date="2018" name="New Phytol.">
        <title>Phylogenomics of Endogonaceae and evolution of mycorrhizas within Mucoromycota.</title>
        <authorList>
            <person name="Chang Y."/>
            <person name="Desiro A."/>
            <person name="Na H."/>
            <person name="Sandor L."/>
            <person name="Lipzen A."/>
            <person name="Clum A."/>
            <person name="Barry K."/>
            <person name="Grigoriev I.V."/>
            <person name="Martin F.M."/>
            <person name="Stajich J.E."/>
            <person name="Smith M.E."/>
            <person name="Bonito G."/>
            <person name="Spatafora J.W."/>
        </authorList>
    </citation>
    <scope>NUCLEOTIDE SEQUENCE [LARGE SCALE GENOMIC DNA]</scope>
    <source>
        <strain evidence="1 2">GMNB39</strain>
    </source>
</reference>
<comment type="caution">
    <text evidence="1">The sequence shown here is derived from an EMBL/GenBank/DDBJ whole genome shotgun (WGS) entry which is preliminary data.</text>
</comment>
<dbReference type="EMBL" id="RBNI01021969">
    <property type="protein sequence ID" value="RUO96322.1"/>
    <property type="molecule type" value="Genomic_DNA"/>
</dbReference>
<gene>
    <name evidence="1" type="ORF">BC936DRAFT_142205</name>
</gene>
<dbReference type="Proteomes" id="UP000268093">
    <property type="component" value="Unassembled WGS sequence"/>
</dbReference>